<dbReference type="PANTHER" id="PTHR46033">
    <property type="entry name" value="PROTEIN MAIN-LIKE 2"/>
    <property type="match status" value="1"/>
</dbReference>
<evidence type="ECO:0000313" key="3">
    <source>
        <dbReference type="Proteomes" id="UP001153555"/>
    </source>
</evidence>
<name>A0A9N7N8B8_STRHE</name>
<dbReference type="OrthoDB" id="914149at2759"/>
<keyword evidence="3" id="KW-1185">Reference proteome</keyword>
<reference evidence="2" key="1">
    <citation type="submission" date="2019-12" db="EMBL/GenBank/DDBJ databases">
        <authorList>
            <person name="Scholes J."/>
        </authorList>
    </citation>
    <scope>NUCLEOTIDE SEQUENCE</scope>
</reference>
<dbReference type="AlphaFoldDB" id="A0A9N7N8B8"/>
<dbReference type="EMBL" id="CACSLK010024742">
    <property type="protein sequence ID" value="CAA0824242.1"/>
    <property type="molecule type" value="Genomic_DNA"/>
</dbReference>
<protein>
    <submittedName>
        <fullName evidence="2">Serine/threonine-protein phosphatase 7 long form homolog</fullName>
    </submittedName>
</protein>
<sequence length="157" mass="18785">FDWVPYQMYIQPGLLPDQCTRDRRLWMYKGWIFCWNIREPHQPDRVLRQFGCHQPTPQTSIITCLADWEVHHRGQGMTGRAYTDWRAFHSNIGRMWTDERHQNVLSDVPVDHFLQPTNGYTEWYYSRTVRLLTDPNNYATISQGGGYQPYADREKCQ</sequence>
<feature type="non-terminal residue" evidence="2">
    <location>
        <position position="1"/>
    </location>
</feature>
<feature type="non-terminal residue" evidence="2">
    <location>
        <position position="157"/>
    </location>
</feature>
<feature type="domain" description="Aminotransferase-like plant mobile" evidence="1">
    <location>
        <begin position="1"/>
        <end position="124"/>
    </location>
</feature>
<dbReference type="InterPro" id="IPR019557">
    <property type="entry name" value="AminoTfrase-like_pln_mobile"/>
</dbReference>
<dbReference type="PANTHER" id="PTHR46033:SF8">
    <property type="entry name" value="PROTEIN MAINTENANCE OF MERISTEMS-LIKE"/>
    <property type="match status" value="1"/>
</dbReference>
<organism evidence="2 3">
    <name type="scientific">Striga hermonthica</name>
    <name type="common">Purple witchweed</name>
    <name type="synonym">Buchnera hermonthica</name>
    <dbReference type="NCBI Taxonomy" id="68872"/>
    <lineage>
        <taxon>Eukaryota</taxon>
        <taxon>Viridiplantae</taxon>
        <taxon>Streptophyta</taxon>
        <taxon>Embryophyta</taxon>
        <taxon>Tracheophyta</taxon>
        <taxon>Spermatophyta</taxon>
        <taxon>Magnoliopsida</taxon>
        <taxon>eudicotyledons</taxon>
        <taxon>Gunneridae</taxon>
        <taxon>Pentapetalae</taxon>
        <taxon>asterids</taxon>
        <taxon>lamiids</taxon>
        <taxon>Lamiales</taxon>
        <taxon>Orobanchaceae</taxon>
        <taxon>Buchnereae</taxon>
        <taxon>Striga</taxon>
    </lineage>
</organism>
<evidence type="ECO:0000313" key="2">
    <source>
        <dbReference type="EMBL" id="CAA0824242.1"/>
    </source>
</evidence>
<accession>A0A9N7N8B8</accession>
<dbReference type="GO" id="GO:0010073">
    <property type="term" value="P:meristem maintenance"/>
    <property type="evidence" value="ECO:0007669"/>
    <property type="project" value="InterPro"/>
</dbReference>
<evidence type="ECO:0000259" key="1">
    <source>
        <dbReference type="Pfam" id="PF10536"/>
    </source>
</evidence>
<proteinExistence type="predicted"/>
<comment type="caution">
    <text evidence="2">The sequence shown here is derived from an EMBL/GenBank/DDBJ whole genome shotgun (WGS) entry which is preliminary data.</text>
</comment>
<gene>
    <name evidence="2" type="ORF">SHERM_21209</name>
</gene>
<dbReference type="Proteomes" id="UP001153555">
    <property type="component" value="Unassembled WGS sequence"/>
</dbReference>
<dbReference type="InterPro" id="IPR044824">
    <property type="entry name" value="MAIN-like"/>
</dbReference>
<dbReference type="Pfam" id="PF10536">
    <property type="entry name" value="PMD"/>
    <property type="match status" value="1"/>
</dbReference>